<dbReference type="AlphaFoldDB" id="A0A7S2S2C2"/>
<keyword evidence="5 8" id="KW-1133">Transmembrane helix</keyword>
<feature type="transmembrane region" description="Helical" evidence="8">
    <location>
        <begin position="12"/>
        <end position="39"/>
    </location>
</feature>
<evidence type="ECO:0000256" key="1">
    <source>
        <dbReference type="ARBA" id="ARBA00004141"/>
    </source>
</evidence>
<organism evidence="9">
    <name type="scientific">Rhizochromulina marina</name>
    <dbReference type="NCBI Taxonomy" id="1034831"/>
    <lineage>
        <taxon>Eukaryota</taxon>
        <taxon>Sar</taxon>
        <taxon>Stramenopiles</taxon>
        <taxon>Ochrophyta</taxon>
        <taxon>Dictyochophyceae</taxon>
        <taxon>Rhizochromulinales</taxon>
        <taxon>Rhizochromulina</taxon>
    </lineage>
</organism>
<evidence type="ECO:0000256" key="4">
    <source>
        <dbReference type="ARBA" id="ARBA00022692"/>
    </source>
</evidence>
<evidence type="ECO:0000256" key="3">
    <source>
        <dbReference type="ARBA" id="ARBA00022448"/>
    </source>
</evidence>
<dbReference type="GO" id="GO:0016020">
    <property type="term" value="C:membrane"/>
    <property type="evidence" value="ECO:0007669"/>
    <property type="project" value="UniProtKB-SubCell"/>
</dbReference>
<keyword evidence="4 8" id="KW-0812">Transmembrane</keyword>
<accession>A0A7S2S2C2</accession>
<feature type="transmembrane region" description="Helical" evidence="8">
    <location>
        <begin position="71"/>
        <end position="91"/>
    </location>
</feature>
<feature type="compositionally biased region" description="Polar residues" evidence="7">
    <location>
        <begin position="190"/>
        <end position="209"/>
    </location>
</feature>
<keyword evidence="3" id="KW-0813">Transport</keyword>
<dbReference type="InterPro" id="IPR013936">
    <property type="entry name" value="CRT-like"/>
</dbReference>
<comment type="subcellular location">
    <subcellularLocation>
        <location evidence="1">Membrane</location>
        <topology evidence="1">Multi-pass membrane protein</topology>
    </subcellularLocation>
</comment>
<evidence type="ECO:0000256" key="8">
    <source>
        <dbReference type="SAM" id="Phobius"/>
    </source>
</evidence>
<dbReference type="PANTHER" id="PTHR31326:SF1">
    <property type="entry name" value="PROTEIN CLT2, CHLOROPLASTIC"/>
    <property type="match status" value="1"/>
</dbReference>
<reference evidence="9" key="1">
    <citation type="submission" date="2021-01" db="EMBL/GenBank/DDBJ databases">
        <authorList>
            <person name="Corre E."/>
            <person name="Pelletier E."/>
            <person name="Niang G."/>
            <person name="Scheremetjew M."/>
            <person name="Finn R."/>
            <person name="Kale V."/>
            <person name="Holt S."/>
            <person name="Cochrane G."/>
            <person name="Meng A."/>
            <person name="Brown T."/>
            <person name="Cohen L."/>
        </authorList>
    </citation>
    <scope>NUCLEOTIDE SEQUENCE</scope>
    <source>
        <strain evidence="9">CCMP1243</strain>
    </source>
</reference>
<evidence type="ECO:0000256" key="5">
    <source>
        <dbReference type="ARBA" id="ARBA00022989"/>
    </source>
</evidence>
<evidence type="ECO:0000256" key="7">
    <source>
        <dbReference type="SAM" id="MobiDB-lite"/>
    </source>
</evidence>
<sequence length="277" mass="30141">MRHAFEQKSVDLYVMSAVVAAFQILWGFCFLPVLAMPAFGGVPFHEMPTQLWFGFRCFMGMNSLPGDHCDGVWYSNATMAMLIYCAINFGYNLLSLLVTKHGSALLLVVSSALALPVTNLAFSWHALMGDDAEEFLPNDIVALVVVVLGFVVYSLPSSVAETDSGSSRSLRKPAQLFLQAAGGSMVYTRPRSNSDPQTPRFNIPRSNSRYGKYSPSARLLRHGSSPHSYLSEDSPLLTASPGVAFQSIATDIPASSRPELPQVEVRSHDQEGLASSL</sequence>
<dbReference type="Pfam" id="PF08627">
    <property type="entry name" value="CRT-like"/>
    <property type="match status" value="1"/>
</dbReference>
<feature type="transmembrane region" description="Helical" evidence="8">
    <location>
        <begin position="103"/>
        <end position="128"/>
    </location>
</feature>
<keyword evidence="6 8" id="KW-0472">Membrane</keyword>
<evidence type="ECO:0000256" key="2">
    <source>
        <dbReference type="ARBA" id="ARBA00006690"/>
    </source>
</evidence>
<evidence type="ECO:0000256" key="6">
    <source>
        <dbReference type="ARBA" id="ARBA00023136"/>
    </source>
</evidence>
<comment type="similarity">
    <text evidence="2">Belongs to the CRT-like transporter family.</text>
</comment>
<name>A0A7S2S2C2_9STRA</name>
<feature type="region of interest" description="Disordered" evidence="7">
    <location>
        <begin position="186"/>
        <end position="234"/>
    </location>
</feature>
<dbReference type="EMBL" id="HBHJ01015666">
    <property type="protein sequence ID" value="CAD9687408.1"/>
    <property type="molecule type" value="Transcribed_RNA"/>
</dbReference>
<dbReference type="PANTHER" id="PTHR31326">
    <property type="entry name" value="PROTEIN CLT2, CHLOROPLASTIC"/>
    <property type="match status" value="1"/>
</dbReference>
<gene>
    <name evidence="9" type="ORF">RMAR1173_LOCUS10405</name>
</gene>
<proteinExistence type="inferred from homology"/>
<evidence type="ECO:0000313" key="9">
    <source>
        <dbReference type="EMBL" id="CAD9687408.1"/>
    </source>
</evidence>
<feature type="region of interest" description="Disordered" evidence="7">
    <location>
        <begin position="249"/>
        <end position="277"/>
    </location>
</feature>
<protein>
    <submittedName>
        <fullName evidence="9">Uncharacterized protein</fullName>
    </submittedName>
</protein>
<feature type="transmembrane region" description="Helical" evidence="8">
    <location>
        <begin position="140"/>
        <end position="160"/>
    </location>
</feature>